<gene>
    <name evidence="2" type="ORF">CALMAC_LOCUS20485</name>
</gene>
<evidence type="ECO:0000256" key="1">
    <source>
        <dbReference type="SAM" id="MobiDB-lite"/>
    </source>
</evidence>
<reference evidence="2 3" key="1">
    <citation type="submission" date="2019-01" db="EMBL/GenBank/DDBJ databases">
        <authorList>
            <person name="Sayadi A."/>
        </authorList>
    </citation>
    <scope>NUCLEOTIDE SEQUENCE [LARGE SCALE GENOMIC DNA]</scope>
</reference>
<name>A0A653DU48_CALMS</name>
<protein>
    <submittedName>
        <fullName evidence="2">Uncharacterized protein</fullName>
    </submittedName>
</protein>
<keyword evidence="3" id="KW-1185">Reference proteome</keyword>
<feature type="region of interest" description="Disordered" evidence="1">
    <location>
        <begin position="1"/>
        <end position="70"/>
    </location>
</feature>
<evidence type="ECO:0000313" key="3">
    <source>
        <dbReference type="Proteomes" id="UP000410492"/>
    </source>
</evidence>
<dbReference type="AlphaFoldDB" id="A0A653DU48"/>
<accession>A0A653DU48</accession>
<organism evidence="2 3">
    <name type="scientific">Callosobruchus maculatus</name>
    <name type="common">Southern cowpea weevil</name>
    <name type="synonym">Pulse bruchid</name>
    <dbReference type="NCBI Taxonomy" id="64391"/>
    <lineage>
        <taxon>Eukaryota</taxon>
        <taxon>Metazoa</taxon>
        <taxon>Ecdysozoa</taxon>
        <taxon>Arthropoda</taxon>
        <taxon>Hexapoda</taxon>
        <taxon>Insecta</taxon>
        <taxon>Pterygota</taxon>
        <taxon>Neoptera</taxon>
        <taxon>Endopterygota</taxon>
        <taxon>Coleoptera</taxon>
        <taxon>Polyphaga</taxon>
        <taxon>Cucujiformia</taxon>
        <taxon>Chrysomeloidea</taxon>
        <taxon>Chrysomelidae</taxon>
        <taxon>Bruchinae</taxon>
        <taxon>Bruchini</taxon>
        <taxon>Callosobruchus</taxon>
    </lineage>
</organism>
<dbReference type="Proteomes" id="UP000410492">
    <property type="component" value="Unassembled WGS sequence"/>
</dbReference>
<proteinExistence type="predicted"/>
<dbReference type="EMBL" id="CAACVG010014829">
    <property type="protein sequence ID" value="VEN63749.1"/>
    <property type="molecule type" value="Genomic_DNA"/>
</dbReference>
<sequence>MSVTSGGLPPGKKRKEDFSEQDIEDEAQVRVGPQGCQDLGGNKDLDSCPFGPNINCGTVRRPAAKNDKSE</sequence>
<evidence type="ECO:0000313" key="2">
    <source>
        <dbReference type="EMBL" id="VEN63749.1"/>
    </source>
</evidence>